<dbReference type="OMA" id="VAMDNVA"/>
<dbReference type="InterPro" id="IPR036259">
    <property type="entry name" value="MFS_trans_sf"/>
</dbReference>
<evidence type="ECO:0000256" key="5">
    <source>
        <dbReference type="ARBA" id="ARBA00023136"/>
    </source>
</evidence>
<dbReference type="Gene3D" id="1.20.1250.20">
    <property type="entry name" value="MFS general substrate transporter like domains"/>
    <property type="match status" value="1"/>
</dbReference>
<evidence type="ECO:0000256" key="3">
    <source>
        <dbReference type="ARBA" id="ARBA00022692"/>
    </source>
</evidence>
<dbReference type="STRING" id="39946.A2Z8F1"/>
<accession>A2Z8F1</accession>
<dbReference type="InterPro" id="IPR000109">
    <property type="entry name" value="POT_fam"/>
</dbReference>
<feature type="transmembrane region" description="Helical" evidence="6">
    <location>
        <begin position="191"/>
        <end position="213"/>
    </location>
</feature>
<keyword evidence="8" id="KW-1185">Reference proteome</keyword>
<feature type="transmembrane region" description="Helical" evidence="6">
    <location>
        <begin position="342"/>
        <end position="364"/>
    </location>
</feature>
<feature type="transmembrane region" description="Helical" evidence="6">
    <location>
        <begin position="423"/>
        <end position="440"/>
    </location>
</feature>
<reference evidence="7 8" key="1">
    <citation type="journal article" date="2005" name="PLoS Biol.">
        <title>The genomes of Oryza sativa: a history of duplications.</title>
        <authorList>
            <person name="Yu J."/>
            <person name="Wang J."/>
            <person name="Lin W."/>
            <person name="Li S."/>
            <person name="Li H."/>
            <person name="Zhou J."/>
            <person name="Ni P."/>
            <person name="Dong W."/>
            <person name="Hu S."/>
            <person name="Zeng C."/>
            <person name="Zhang J."/>
            <person name="Zhang Y."/>
            <person name="Li R."/>
            <person name="Xu Z."/>
            <person name="Li S."/>
            <person name="Li X."/>
            <person name="Zheng H."/>
            <person name="Cong L."/>
            <person name="Lin L."/>
            <person name="Yin J."/>
            <person name="Geng J."/>
            <person name="Li G."/>
            <person name="Shi J."/>
            <person name="Liu J."/>
            <person name="Lv H."/>
            <person name="Li J."/>
            <person name="Wang J."/>
            <person name="Deng Y."/>
            <person name="Ran L."/>
            <person name="Shi X."/>
            <person name="Wang X."/>
            <person name="Wu Q."/>
            <person name="Li C."/>
            <person name="Ren X."/>
            <person name="Wang J."/>
            <person name="Wang X."/>
            <person name="Li D."/>
            <person name="Liu D."/>
            <person name="Zhang X."/>
            <person name="Ji Z."/>
            <person name="Zhao W."/>
            <person name="Sun Y."/>
            <person name="Zhang Z."/>
            <person name="Bao J."/>
            <person name="Han Y."/>
            <person name="Dong L."/>
            <person name="Ji J."/>
            <person name="Chen P."/>
            <person name="Wu S."/>
            <person name="Liu J."/>
            <person name="Xiao Y."/>
            <person name="Bu D."/>
            <person name="Tan J."/>
            <person name="Yang L."/>
            <person name="Ye C."/>
            <person name="Zhang J."/>
            <person name="Xu J."/>
            <person name="Zhou Y."/>
            <person name="Yu Y."/>
            <person name="Zhang B."/>
            <person name="Zhuang S."/>
            <person name="Wei H."/>
            <person name="Liu B."/>
            <person name="Lei M."/>
            <person name="Yu H."/>
            <person name="Li Y."/>
            <person name="Xu H."/>
            <person name="Wei S."/>
            <person name="He X."/>
            <person name="Fang L."/>
            <person name="Zhang Z."/>
            <person name="Zhang Y."/>
            <person name="Huang X."/>
            <person name="Su Z."/>
            <person name="Tong W."/>
            <person name="Li J."/>
            <person name="Tong Z."/>
            <person name="Li S."/>
            <person name="Ye J."/>
            <person name="Wang L."/>
            <person name="Fang L."/>
            <person name="Lei T."/>
            <person name="Chen C."/>
            <person name="Chen H."/>
            <person name="Xu Z."/>
            <person name="Li H."/>
            <person name="Huang H."/>
            <person name="Zhang F."/>
            <person name="Xu H."/>
            <person name="Li N."/>
            <person name="Zhao C."/>
            <person name="Li S."/>
            <person name="Dong L."/>
            <person name="Huang Y."/>
            <person name="Li L."/>
            <person name="Xi Y."/>
            <person name="Qi Q."/>
            <person name="Li W."/>
            <person name="Zhang B."/>
            <person name="Hu W."/>
            <person name="Zhang Y."/>
            <person name="Tian X."/>
            <person name="Jiao Y."/>
            <person name="Liang X."/>
            <person name="Jin J."/>
            <person name="Gao L."/>
            <person name="Zheng W."/>
            <person name="Hao B."/>
            <person name="Liu S."/>
            <person name="Wang W."/>
            <person name="Yuan L."/>
            <person name="Cao M."/>
            <person name="McDermott J."/>
            <person name="Samudrala R."/>
            <person name="Wang J."/>
            <person name="Wong G.K."/>
            <person name="Yang H."/>
        </authorList>
    </citation>
    <scope>NUCLEOTIDE SEQUENCE [LARGE SCALE GENOMIC DNA]</scope>
    <source>
        <strain evidence="8">cv. 93-11</strain>
    </source>
</reference>
<keyword evidence="5 6" id="KW-0472">Membrane</keyword>
<dbReference type="Gramene" id="BGIOSGA033110-TA">
    <property type="protein sequence ID" value="BGIOSGA033110-PA"/>
    <property type="gene ID" value="BGIOSGA033110"/>
</dbReference>
<protein>
    <submittedName>
        <fullName evidence="7">Uncharacterized protein</fullName>
    </submittedName>
</protein>
<comment type="subcellular location">
    <subcellularLocation>
        <location evidence="1">Membrane</location>
        <topology evidence="1">Multi-pass membrane protein</topology>
    </subcellularLocation>
</comment>
<dbReference type="GO" id="GO:0016020">
    <property type="term" value="C:membrane"/>
    <property type="evidence" value="ECO:0007669"/>
    <property type="project" value="UniProtKB-SubCell"/>
</dbReference>
<keyword evidence="3 6" id="KW-0812">Transmembrane</keyword>
<name>A2Z8F1_ORYSI</name>
<dbReference type="Proteomes" id="UP000007015">
    <property type="component" value="Chromosome 10"/>
</dbReference>
<dbReference type="AlphaFoldDB" id="A2Z8F1"/>
<proteinExistence type="inferred from homology"/>
<dbReference type="EMBL" id="CM000135">
    <property type="protein sequence ID" value="EAY78885.1"/>
    <property type="molecule type" value="Genomic_DNA"/>
</dbReference>
<feature type="transmembrane region" description="Helical" evidence="6">
    <location>
        <begin position="460"/>
        <end position="483"/>
    </location>
</feature>
<evidence type="ECO:0000313" key="8">
    <source>
        <dbReference type="Proteomes" id="UP000007015"/>
    </source>
</evidence>
<evidence type="ECO:0000256" key="2">
    <source>
        <dbReference type="ARBA" id="ARBA00005982"/>
    </source>
</evidence>
<dbReference type="Pfam" id="PF00854">
    <property type="entry name" value="PTR2"/>
    <property type="match status" value="1"/>
</dbReference>
<feature type="transmembrane region" description="Helical" evidence="6">
    <location>
        <begin position="384"/>
        <end position="402"/>
    </location>
</feature>
<keyword evidence="4 6" id="KW-1133">Transmembrane helix</keyword>
<sequence length="607" mass="65767">MENGAGAGDDEYTRDGSVDLRGNPVLRSKRGGWKACSFIVVYELFERMAYYGIASNLVIYLTEKLHQGTVEAANNVTNCIFILCCKYRKVKFTLIFFCKVLLMTDSKLRSRVVGMLLLTLAVSVPALKPPPCDGGGGAACPRASALQLGVYFGGLYTIALGHGGTKPNISTIGADQFDDFHPPEKLHKLSFFNWWMFTIFLGILFSTTVLVYLQDNVSWTVGYGIPTLGLMVSVAVFLSGTPLYRHKVPQGSPLATMGRVVAAAVWKWRVPLPADSKELHELELEHYTTRRGFRMDATVSMAFLNKAAVKPGEGGGGSVARLPGWTLCTVTQVEETKQIVKLVPLLATMVVPCTLVAQAGTLFVKQGVTLDRRIGKFHVPPASLGAFVTATMLICIVLYDRFLVPAVRRRTKNPRGITLLQRISLGMLLQIVTMVVTSVVESQRLGYARRHGLVATGGQLPVTIFILLPQFVLLGVADAFLVVGQIEFFYDQAPESMKSLGTAMSLTAYGAGNLLSSAILAAVERVTGGGKGRTPWVTNNLNASRLDYYYAFLATLAAANLLAFVVLSCKYSYRVESTETIDVDVAMDNVAQGGGVVTVKSEAAPMA</sequence>
<evidence type="ECO:0000256" key="4">
    <source>
        <dbReference type="ARBA" id="ARBA00022989"/>
    </source>
</evidence>
<feature type="transmembrane region" description="Helical" evidence="6">
    <location>
        <begin position="503"/>
        <end position="523"/>
    </location>
</feature>
<dbReference type="HOGENOM" id="CLU_009313_4_1_1"/>
<evidence type="ECO:0000256" key="1">
    <source>
        <dbReference type="ARBA" id="ARBA00004141"/>
    </source>
</evidence>
<dbReference type="SUPFAM" id="SSF103473">
    <property type="entry name" value="MFS general substrate transporter"/>
    <property type="match status" value="1"/>
</dbReference>
<feature type="transmembrane region" description="Helical" evidence="6">
    <location>
        <begin position="219"/>
        <end position="238"/>
    </location>
</feature>
<dbReference type="GO" id="GO:0022857">
    <property type="term" value="F:transmembrane transporter activity"/>
    <property type="evidence" value="ECO:0007669"/>
    <property type="project" value="InterPro"/>
</dbReference>
<organism evidence="7 8">
    <name type="scientific">Oryza sativa subsp. indica</name>
    <name type="common">Rice</name>
    <dbReference type="NCBI Taxonomy" id="39946"/>
    <lineage>
        <taxon>Eukaryota</taxon>
        <taxon>Viridiplantae</taxon>
        <taxon>Streptophyta</taxon>
        <taxon>Embryophyta</taxon>
        <taxon>Tracheophyta</taxon>
        <taxon>Spermatophyta</taxon>
        <taxon>Magnoliopsida</taxon>
        <taxon>Liliopsida</taxon>
        <taxon>Poales</taxon>
        <taxon>Poaceae</taxon>
        <taxon>BOP clade</taxon>
        <taxon>Oryzoideae</taxon>
        <taxon>Oryzeae</taxon>
        <taxon>Oryzinae</taxon>
        <taxon>Oryza</taxon>
        <taxon>Oryza sativa</taxon>
    </lineage>
</organism>
<gene>
    <name evidence="7" type="ORF">OsI_33988</name>
</gene>
<feature type="transmembrane region" description="Helical" evidence="6">
    <location>
        <begin position="548"/>
        <end position="567"/>
    </location>
</feature>
<evidence type="ECO:0000256" key="6">
    <source>
        <dbReference type="SAM" id="Phobius"/>
    </source>
</evidence>
<dbReference type="PANTHER" id="PTHR11654">
    <property type="entry name" value="OLIGOPEPTIDE TRANSPORTER-RELATED"/>
    <property type="match status" value="1"/>
</dbReference>
<evidence type="ECO:0000313" key="7">
    <source>
        <dbReference type="EMBL" id="EAY78885.1"/>
    </source>
</evidence>
<comment type="similarity">
    <text evidence="2">Belongs to the major facilitator superfamily. Proton-dependent oligopeptide transporter (POT/PTR) (TC 2.A.17) family.</text>
</comment>